<dbReference type="AlphaFoldDB" id="A0A0C2BR35"/>
<keyword evidence="2" id="KW-1185">Reference proteome</keyword>
<sequence length="175" mass="18386">MDIGRVLGQYMGANAGQQSPRVEQDFDDVASNSPHEHLREGVSEAFRSDQTPPFGNMVAQMFSQGDTGQRTGMVNHLLSALGPGAIASVLGSGAGGGPLSGLLNRARGQQQVQLTPEEAQQLSPDEVQALASHAEKENPGIIDHMSNFYAHNPTLMKALGGAALAIALGKMAQRK</sequence>
<proteinExistence type="predicted"/>
<reference evidence="1 2" key="1">
    <citation type="submission" date="2014-12" db="EMBL/GenBank/DDBJ databases">
        <title>Denitrispirillum autotrophicum gen. nov., sp. nov., Denitrifying, Facultatively Autotrophic Bacteria Isolated from Rice Paddy Soil.</title>
        <authorList>
            <person name="Ishii S."/>
            <person name="Ashida N."/>
            <person name="Ohno H."/>
            <person name="Otsuka S."/>
            <person name="Yokota A."/>
            <person name="Senoo K."/>
        </authorList>
    </citation>
    <scope>NUCLEOTIDE SEQUENCE [LARGE SCALE GENOMIC DNA]</scope>
    <source>
        <strain evidence="1 2">TSA66</strain>
    </source>
</reference>
<gene>
    <name evidence="1" type="ORF">TSA66_14945</name>
</gene>
<organism evidence="1 2">
    <name type="scientific">Noviherbaspirillum autotrophicum</name>
    <dbReference type="NCBI Taxonomy" id="709839"/>
    <lineage>
        <taxon>Bacteria</taxon>
        <taxon>Pseudomonadati</taxon>
        <taxon>Pseudomonadota</taxon>
        <taxon>Betaproteobacteria</taxon>
        <taxon>Burkholderiales</taxon>
        <taxon>Oxalobacteraceae</taxon>
        <taxon>Noviherbaspirillum</taxon>
    </lineage>
</organism>
<dbReference type="EMBL" id="JWJG01000028">
    <property type="protein sequence ID" value="KIF83760.1"/>
    <property type="molecule type" value="Genomic_DNA"/>
</dbReference>
<comment type="caution">
    <text evidence="1">The sequence shown here is derived from an EMBL/GenBank/DDBJ whole genome shotgun (WGS) entry which is preliminary data.</text>
</comment>
<evidence type="ECO:0008006" key="3">
    <source>
        <dbReference type="Google" id="ProtNLM"/>
    </source>
</evidence>
<accession>A0A0C2BR35</accession>
<evidence type="ECO:0000313" key="2">
    <source>
        <dbReference type="Proteomes" id="UP000031572"/>
    </source>
</evidence>
<protein>
    <recommendedName>
        <fullName evidence="3">DUF937 domain-containing protein</fullName>
    </recommendedName>
</protein>
<dbReference type="Proteomes" id="UP000031572">
    <property type="component" value="Unassembled WGS sequence"/>
</dbReference>
<name>A0A0C2BR35_9BURK</name>
<evidence type="ECO:0000313" key="1">
    <source>
        <dbReference type="EMBL" id="KIF83760.1"/>
    </source>
</evidence>